<dbReference type="InterPro" id="IPR009000">
    <property type="entry name" value="Transl_B-barrel_sf"/>
</dbReference>
<dbReference type="GO" id="GO:0003924">
    <property type="term" value="F:GTPase activity"/>
    <property type="evidence" value="ECO:0007669"/>
    <property type="project" value="InterPro"/>
</dbReference>
<proteinExistence type="predicted"/>
<dbReference type="GO" id="GO:0000049">
    <property type="term" value="F:tRNA binding"/>
    <property type="evidence" value="ECO:0007669"/>
    <property type="project" value="InterPro"/>
</dbReference>
<dbReference type="InterPro" id="IPR050543">
    <property type="entry name" value="eIF2G"/>
</dbReference>
<dbReference type="GO" id="GO:0005850">
    <property type="term" value="C:eukaryotic translation initiation factor 2 complex"/>
    <property type="evidence" value="ECO:0007669"/>
    <property type="project" value="TreeGrafter"/>
</dbReference>
<dbReference type="PROSITE" id="PS51722">
    <property type="entry name" value="G_TR_2"/>
    <property type="match status" value="1"/>
</dbReference>
<evidence type="ECO:0000256" key="7">
    <source>
        <dbReference type="ARBA" id="ARBA00048107"/>
    </source>
</evidence>
<dbReference type="AlphaFoldDB" id="A0A015I2L3"/>
<evidence type="ECO:0000256" key="4">
    <source>
        <dbReference type="ARBA" id="ARBA00022801"/>
    </source>
</evidence>
<evidence type="ECO:0000256" key="8">
    <source>
        <dbReference type="ARBA" id="ARBA00074422"/>
    </source>
</evidence>
<dbReference type="Gene3D" id="3.40.50.300">
    <property type="entry name" value="P-loop containing nucleotide triphosphate hydrolases"/>
    <property type="match status" value="1"/>
</dbReference>
<name>A0A015I2L3_RHIIW</name>
<keyword evidence="2" id="KW-0396">Initiation factor</keyword>
<evidence type="ECO:0000256" key="2">
    <source>
        <dbReference type="ARBA" id="ARBA00022540"/>
    </source>
</evidence>
<sequence length="389" mass="42804">MAGVEERVSVDPSTLNPLSPEVISRQATINIGTIGHVAHGKSTVVKAISGVQTVRFKNELERNITIKLGYANAKIYKCEREDCPRPGCYKSYRSDKEENPACERPGCTGKMKLLRHVSFVDCPGHDILMATMLNGAAVMDAALLLIAGNESCPQPQTSEHLAAIEIMKLKHIIILQNKVDLCKESACEEHYRSILDFVKGTVADGAPIVPISAQLKYNVDAINEYIVKKIPIPVRDFTSDPRLIVIRSFDVNKPGAEVDELKGGVAGGSILRGVLKVGDEIEVRPGILTKDNEGQIHCRPIFSRIVTLFAEHNDLKFAVPGGLIGVGTKIDPTLCRADRLVGQVLGAVGKLPKIYTELEINYFLLRRLLGVKTDDKKQTKVFYHKFLRT</sequence>
<dbReference type="GO" id="GO:0003743">
    <property type="term" value="F:translation initiation factor activity"/>
    <property type="evidence" value="ECO:0007669"/>
    <property type="project" value="UniProtKB-KW"/>
</dbReference>
<dbReference type="CDD" id="cd01888">
    <property type="entry name" value="eIF2_gamma"/>
    <property type="match status" value="1"/>
</dbReference>
<dbReference type="FunFam" id="3.40.50.300:FF:000065">
    <property type="entry name" value="Eukaryotic translation initiation factor 2 subunit gamma"/>
    <property type="match status" value="1"/>
</dbReference>
<dbReference type="InterPro" id="IPR004161">
    <property type="entry name" value="EFTu-like_2"/>
</dbReference>
<keyword evidence="6" id="KW-0342">GTP-binding</keyword>
<keyword evidence="5" id="KW-0648">Protein biosynthesis</keyword>
<dbReference type="NCBIfam" id="NF003077">
    <property type="entry name" value="PRK04000.1"/>
    <property type="match status" value="1"/>
</dbReference>
<evidence type="ECO:0000256" key="1">
    <source>
        <dbReference type="ARBA" id="ARBA00011986"/>
    </source>
</evidence>
<dbReference type="CDD" id="cd03688">
    <property type="entry name" value="eIF2_gamma_II"/>
    <property type="match status" value="1"/>
</dbReference>
<comment type="caution">
    <text evidence="10">The sequence shown here is derived from an EMBL/GenBank/DDBJ whole genome shotgun (WGS) entry which is preliminary data.</text>
</comment>
<evidence type="ECO:0000259" key="9">
    <source>
        <dbReference type="PROSITE" id="PS51722"/>
    </source>
</evidence>
<dbReference type="SUPFAM" id="SSF50447">
    <property type="entry name" value="Translation proteins"/>
    <property type="match status" value="1"/>
</dbReference>
<dbReference type="Gene3D" id="2.40.30.10">
    <property type="entry name" value="Translation factors"/>
    <property type="match status" value="1"/>
</dbReference>
<evidence type="ECO:0000256" key="6">
    <source>
        <dbReference type="ARBA" id="ARBA00023134"/>
    </source>
</evidence>
<evidence type="ECO:0000313" key="11">
    <source>
        <dbReference type="Proteomes" id="UP000022910"/>
    </source>
</evidence>
<gene>
    <name evidence="10" type="ORF">RirG_263620</name>
</gene>
<dbReference type="InterPro" id="IPR027417">
    <property type="entry name" value="P-loop_NTPase"/>
</dbReference>
<dbReference type="Pfam" id="PF00009">
    <property type="entry name" value="GTP_EFTU"/>
    <property type="match status" value="1"/>
</dbReference>
<dbReference type="EMBL" id="JEMT01029700">
    <property type="protein sequence ID" value="EXX51227.1"/>
    <property type="molecule type" value="Genomic_DNA"/>
</dbReference>
<dbReference type="FunFam" id="2.40.30.10:FF:000009">
    <property type="entry name" value="Eukaryotic translation initiation factor 2 subunit gamma"/>
    <property type="match status" value="1"/>
</dbReference>
<evidence type="ECO:0000313" key="10">
    <source>
        <dbReference type="EMBL" id="EXX51227.1"/>
    </source>
</evidence>
<dbReference type="InterPro" id="IPR044127">
    <property type="entry name" value="eIF2g_dom_2"/>
</dbReference>
<dbReference type="GO" id="GO:0005829">
    <property type="term" value="C:cytosol"/>
    <property type="evidence" value="ECO:0007669"/>
    <property type="project" value="TreeGrafter"/>
</dbReference>
<keyword evidence="4" id="KW-0378">Hydrolase</keyword>
<feature type="domain" description="Tr-type G" evidence="9">
    <location>
        <begin position="26"/>
        <end position="234"/>
    </location>
</feature>
<keyword evidence="3" id="KW-0547">Nucleotide-binding</keyword>
<comment type="catalytic activity">
    <reaction evidence="7">
        <text>GTP + H2O = GDP + phosphate + H(+)</text>
        <dbReference type="Rhea" id="RHEA:19669"/>
        <dbReference type="ChEBI" id="CHEBI:15377"/>
        <dbReference type="ChEBI" id="CHEBI:15378"/>
        <dbReference type="ChEBI" id="CHEBI:37565"/>
        <dbReference type="ChEBI" id="CHEBI:43474"/>
        <dbReference type="ChEBI" id="CHEBI:58189"/>
        <dbReference type="EC" id="3.6.5.3"/>
    </reaction>
</comment>
<dbReference type="OMA" id="NIGMVGH"/>
<accession>A0A015I2L3</accession>
<dbReference type="PRINTS" id="PR00315">
    <property type="entry name" value="ELONGATNFCT"/>
</dbReference>
<keyword evidence="11" id="KW-1185">Reference proteome</keyword>
<dbReference type="EC" id="3.6.5.3" evidence="1"/>
<dbReference type="GO" id="GO:0001731">
    <property type="term" value="P:formation of translation preinitiation complex"/>
    <property type="evidence" value="ECO:0007669"/>
    <property type="project" value="TreeGrafter"/>
</dbReference>
<dbReference type="GO" id="GO:0005525">
    <property type="term" value="F:GTP binding"/>
    <property type="evidence" value="ECO:0007669"/>
    <property type="project" value="UniProtKB-KW"/>
</dbReference>
<organism evidence="10 11">
    <name type="scientific">Rhizophagus irregularis (strain DAOM 197198w)</name>
    <name type="common">Glomus intraradices</name>
    <dbReference type="NCBI Taxonomy" id="1432141"/>
    <lineage>
        <taxon>Eukaryota</taxon>
        <taxon>Fungi</taxon>
        <taxon>Fungi incertae sedis</taxon>
        <taxon>Mucoromycota</taxon>
        <taxon>Glomeromycotina</taxon>
        <taxon>Glomeromycetes</taxon>
        <taxon>Glomerales</taxon>
        <taxon>Glomeraceae</taxon>
        <taxon>Rhizophagus</taxon>
    </lineage>
</organism>
<reference evidence="10 11" key="1">
    <citation type="submission" date="2014-02" db="EMBL/GenBank/DDBJ databases">
        <title>Single nucleus genome sequencing reveals high similarity among nuclei of an endomycorrhizal fungus.</title>
        <authorList>
            <person name="Lin K."/>
            <person name="Geurts R."/>
            <person name="Zhang Z."/>
            <person name="Limpens E."/>
            <person name="Saunders D.G."/>
            <person name="Mu D."/>
            <person name="Pang E."/>
            <person name="Cao H."/>
            <person name="Cha H."/>
            <person name="Lin T."/>
            <person name="Zhou Q."/>
            <person name="Shang Y."/>
            <person name="Li Y."/>
            <person name="Ivanov S."/>
            <person name="Sharma T."/>
            <person name="Velzen R.V."/>
            <person name="Ruijter N.D."/>
            <person name="Aanen D.K."/>
            <person name="Win J."/>
            <person name="Kamoun S."/>
            <person name="Bisseling T."/>
            <person name="Huang S."/>
        </authorList>
    </citation>
    <scope>NUCLEOTIDE SEQUENCE [LARGE SCALE GENOMIC DNA]</scope>
    <source>
        <strain evidence="11">DAOM197198w</strain>
    </source>
</reference>
<dbReference type="HOGENOM" id="CLU_027154_0_1_1"/>
<evidence type="ECO:0000256" key="3">
    <source>
        <dbReference type="ARBA" id="ARBA00022741"/>
    </source>
</evidence>
<dbReference type="PANTHER" id="PTHR42854:SF3">
    <property type="entry name" value="EUKARYOTIC TRANSLATION INITIATION FACTOR 2 SUBUNIT 3-RELATED"/>
    <property type="match status" value="1"/>
</dbReference>
<protein>
    <recommendedName>
        <fullName evidence="8">Eukaryotic translation initiation factor 2 subunit gamma</fullName>
        <ecNumber evidence="1">3.6.5.3</ecNumber>
    </recommendedName>
</protein>
<dbReference type="InterPro" id="IPR044128">
    <property type="entry name" value="eIF2g_GTP-bd"/>
</dbReference>
<dbReference type="PANTHER" id="PTHR42854">
    <property type="entry name" value="EUKARYOTIC TRANSLATION INITIATION FACTOR 2 SUBUNIT 3 FAMILY MEMBER"/>
    <property type="match status" value="1"/>
</dbReference>
<evidence type="ECO:0000256" key="5">
    <source>
        <dbReference type="ARBA" id="ARBA00022917"/>
    </source>
</evidence>
<dbReference type="SUPFAM" id="SSF52540">
    <property type="entry name" value="P-loop containing nucleoside triphosphate hydrolases"/>
    <property type="match status" value="1"/>
</dbReference>
<dbReference type="InterPro" id="IPR000795">
    <property type="entry name" value="T_Tr_GTP-bd_dom"/>
</dbReference>
<dbReference type="Proteomes" id="UP000022910">
    <property type="component" value="Unassembled WGS sequence"/>
</dbReference>
<dbReference type="Pfam" id="PF03144">
    <property type="entry name" value="GTP_EFTU_D2"/>
    <property type="match status" value="1"/>
</dbReference>